<name>A0ACB9RJE3_9MYRT</name>
<dbReference type="EMBL" id="CM042883">
    <property type="protein sequence ID" value="KAI4379015.1"/>
    <property type="molecule type" value="Genomic_DNA"/>
</dbReference>
<organism evidence="1 2">
    <name type="scientific">Melastoma candidum</name>
    <dbReference type="NCBI Taxonomy" id="119954"/>
    <lineage>
        <taxon>Eukaryota</taxon>
        <taxon>Viridiplantae</taxon>
        <taxon>Streptophyta</taxon>
        <taxon>Embryophyta</taxon>
        <taxon>Tracheophyta</taxon>
        <taxon>Spermatophyta</taxon>
        <taxon>Magnoliopsida</taxon>
        <taxon>eudicotyledons</taxon>
        <taxon>Gunneridae</taxon>
        <taxon>Pentapetalae</taxon>
        <taxon>rosids</taxon>
        <taxon>malvids</taxon>
        <taxon>Myrtales</taxon>
        <taxon>Melastomataceae</taxon>
        <taxon>Melastomatoideae</taxon>
        <taxon>Melastomateae</taxon>
        <taxon>Melastoma</taxon>
    </lineage>
</organism>
<gene>
    <name evidence="1" type="ORF">MLD38_016423</name>
</gene>
<evidence type="ECO:0000313" key="2">
    <source>
        <dbReference type="Proteomes" id="UP001057402"/>
    </source>
</evidence>
<dbReference type="Proteomes" id="UP001057402">
    <property type="component" value="Chromosome 4"/>
</dbReference>
<protein>
    <submittedName>
        <fullName evidence="1">Uncharacterized protein</fullName>
    </submittedName>
</protein>
<reference evidence="2" key="1">
    <citation type="journal article" date="2023" name="Front. Plant Sci.">
        <title>Chromosomal-level genome assembly of Melastoma candidum provides insights into trichome evolution.</title>
        <authorList>
            <person name="Zhong Y."/>
            <person name="Wu W."/>
            <person name="Sun C."/>
            <person name="Zou P."/>
            <person name="Liu Y."/>
            <person name="Dai S."/>
            <person name="Zhou R."/>
        </authorList>
    </citation>
    <scope>NUCLEOTIDE SEQUENCE [LARGE SCALE GENOMIC DNA]</scope>
</reference>
<comment type="caution">
    <text evidence="1">The sequence shown here is derived from an EMBL/GenBank/DDBJ whole genome shotgun (WGS) entry which is preliminary data.</text>
</comment>
<accession>A0ACB9RJE3</accession>
<sequence>MLISWVQIFQIPGVAVSVILMDRARRRPLLMVSAGTLLLCCLLLGVSFTILDQGHWKNAVPYLVYAGLTVYSISFSIGIAPLPSEVRNATRGGGRRSLVTLANWFGSWVVTYAFNFLFEWSSPGVFYIAACFCAVNFLFIAMLVPEI</sequence>
<keyword evidence="2" id="KW-1185">Reference proteome</keyword>
<evidence type="ECO:0000313" key="1">
    <source>
        <dbReference type="EMBL" id="KAI4379015.1"/>
    </source>
</evidence>
<proteinExistence type="predicted"/>